<evidence type="ECO:0000313" key="1">
    <source>
        <dbReference type="EMBL" id="TGY97840.1"/>
    </source>
</evidence>
<organism evidence="1 2">
    <name type="scientific">Petralouisia muris</name>
    <dbReference type="NCBI Taxonomy" id="3032872"/>
    <lineage>
        <taxon>Bacteria</taxon>
        <taxon>Bacillati</taxon>
        <taxon>Bacillota</taxon>
        <taxon>Clostridia</taxon>
        <taxon>Lachnospirales</taxon>
        <taxon>Lachnospiraceae</taxon>
        <taxon>Petralouisia</taxon>
    </lineage>
</organism>
<dbReference type="EMBL" id="SRYA01000004">
    <property type="protein sequence ID" value="TGY97840.1"/>
    <property type="molecule type" value="Genomic_DNA"/>
</dbReference>
<proteinExistence type="predicted"/>
<accession>A0AC61S0N4</accession>
<keyword evidence="2" id="KW-1185">Reference proteome</keyword>
<gene>
    <name evidence="1" type="ORF">E5329_03035</name>
</gene>
<reference evidence="1" key="1">
    <citation type="submission" date="2019-04" db="EMBL/GenBank/DDBJ databases">
        <title>Microbes associate with the intestines of laboratory mice.</title>
        <authorList>
            <person name="Navarre W."/>
            <person name="Wong E."/>
            <person name="Huang K."/>
            <person name="Tropini C."/>
            <person name="Ng K."/>
            <person name="Yu B."/>
        </authorList>
    </citation>
    <scope>NUCLEOTIDE SEQUENCE</scope>
    <source>
        <strain evidence="1">NM01_1-7b</strain>
    </source>
</reference>
<protein>
    <submittedName>
        <fullName evidence="1">Extracellular solute-binding protein</fullName>
    </submittedName>
</protein>
<evidence type="ECO:0000313" key="2">
    <source>
        <dbReference type="Proteomes" id="UP000304953"/>
    </source>
</evidence>
<sequence>MKRKIVSVLVASVMAATLLTGCGSNSDSPTNSNSTGNEENSAGDEGGSAGNEADSGDGQTLTIVYNDSNDNGDSSPVYQWIQQTYENWDKKDEITLDIQALVATDSDYVTKIQTLVQDDSTCPDLFLEDTFQLNTDVAAGYVSNISDQVAGWDDWNSAIIDALKEATSGTDGNTYAVPISTDVRGLWYNKDVFEAAGLGREWQPESWQDILDACAAIKEKCEDDVVPIWFACNSGEAEATSMNTFQMLLAGTGDSLCDDATGVYNLSSDGVKDSLEFIKTCLDEGYLGTLSEILDPSDYTYANQYMSTAKLGMYLNGSWGFNDYLQDSGYPMAGYTDDTLSDALGFAQMPTQEKGGYVTMSGGWSWAIANNSDQKDLSFEFITEMMKTDNYIIYIEGTGNLATRNDMMSYDAYSSRMYINEATAMSENAFFRPHDENYSKVSSYLYEMVDTVVRNNTDTETALSDFKTGAATALGEDLIQ</sequence>
<dbReference type="Proteomes" id="UP000304953">
    <property type="component" value="Unassembled WGS sequence"/>
</dbReference>
<name>A0AC61S0N4_9FIRM</name>
<comment type="caution">
    <text evidence="1">The sequence shown here is derived from an EMBL/GenBank/DDBJ whole genome shotgun (WGS) entry which is preliminary data.</text>
</comment>